<dbReference type="Proteomes" id="UP000625711">
    <property type="component" value="Unassembled WGS sequence"/>
</dbReference>
<gene>
    <name evidence="2" type="ORF">GWI33_009289</name>
</gene>
<evidence type="ECO:0000313" key="2">
    <source>
        <dbReference type="EMBL" id="KAF7277743.1"/>
    </source>
</evidence>
<evidence type="ECO:0000313" key="3">
    <source>
        <dbReference type="Proteomes" id="UP000625711"/>
    </source>
</evidence>
<organism evidence="2 3">
    <name type="scientific">Rhynchophorus ferrugineus</name>
    <name type="common">Red palm weevil</name>
    <name type="synonym">Curculio ferrugineus</name>
    <dbReference type="NCBI Taxonomy" id="354439"/>
    <lineage>
        <taxon>Eukaryota</taxon>
        <taxon>Metazoa</taxon>
        <taxon>Ecdysozoa</taxon>
        <taxon>Arthropoda</taxon>
        <taxon>Hexapoda</taxon>
        <taxon>Insecta</taxon>
        <taxon>Pterygota</taxon>
        <taxon>Neoptera</taxon>
        <taxon>Endopterygota</taxon>
        <taxon>Coleoptera</taxon>
        <taxon>Polyphaga</taxon>
        <taxon>Cucujiformia</taxon>
        <taxon>Curculionidae</taxon>
        <taxon>Dryophthorinae</taxon>
        <taxon>Rhynchophorus</taxon>
    </lineage>
</organism>
<proteinExistence type="predicted"/>
<comment type="caution">
    <text evidence="2">The sequence shown here is derived from an EMBL/GenBank/DDBJ whole genome shotgun (WGS) entry which is preliminary data.</text>
</comment>
<dbReference type="AlphaFoldDB" id="A0A834IFK5"/>
<dbReference type="EMBL" id="JAACXV010000414">
    <property type="protein sequence ID" value="KAF7277743.1"/>
    <property type="molecule type" value="Genomic_DNA"/>
</dbReference>
<keyword evidence="3" id="KW-1185">Reference proteome</keyword>
<name>A0A834IFK5_RHYFE</name>
<evidence type="ECO:0000256" key="1">
    <source>
        <dbReference type="SAM" id="MobiDB-lite"/>
    </source>
</evidence>
<reference evidence="2" key="1">
    <citation type="submission" date="2020-08" db="EMBL/GenBank/DDBJ databases">
        <title>Genome sequencing and assembly of the red palm weevil Rhynchophorus ferrugineus.</title>
        <authorList>
            <person name="Dias G.B."/>
            <person name="Bergman C.M."/>
            <person name="Manee M."/>
        </authorList>
    </citation>
    <scope>NUCLEOTIDE SEQUENCE</scope>
    <source>
        <strain evidence="2">AA-2017</strain>
        <tissue evidence="2">Whole larva</tissue>
    </source>
</reference>
<feature type="region of interest" description="Disordered" evidence="1">
    <location>
        <begin position="1"/>
        <end position="23"/>
    </location>
</feature>
<sequence length="77" mass="8571">MRNGNASDKDSGEKTVEEKLRNSRGRLMATATDSMTSGCLVNQTRLSSAREELITVVTARKRILYDPKELYCLLSSC</sequence>
<accession>A0A834IFK5</accession>
<feature type="compositionally biased region" description="Basic and acidic residues" evidence="1">
    <location>
        <begin position="7"/>
        <end position="21"/>
    </location>
</feature>
<protein>
    <submittedName>
        <fullName evidence="2">Uncharacterized protein</fullName>
    </submittedName>
</protein>